<dbReference type="EMBL" id="JAKLWS010000027">
    <property type="protein sequence ID" value="MCG2590153.1"/>
    <property type="molecule type" value="Genomic_DNA"/>
</dbReference>
<reference evidence="1" key="2">
    <citation type="submission" date="2024-05" db="EMBL/GenBank/DDBJ databases">
        <title>Rhodohalobacter halophilus gen. nov., sp. nov., a moderately halophilic member of the family Balneolaceae.</title>
        <authorList>
            <person name="Xia J."/>
        </authorList>
    </citation>
    <scope>NUCLEOTIDE SEQUENCE</scope>
    <source>
        <strain evidence="1">WB101</strain>
    </source>
</reference>
<organism evidence="1 2">
    <name type="scientific">Rhodohalobacter sulfatireducens</name>
    <dbReference type="NCBI Taxonomy" id="2911366"/>
    <lineage>
        <taxon>Bacteria</taxon>
        <taxon>Pseudomonadati</taxon>
        <taxon>Balneolota</taxon>
        <taxon>Balneolia</taxon>
        <taxon>Balneolales</taxon>
        <taxon>Balneolaceae</taxon>
        <taxon>Rhodohalobacter</taxon>
    </lineage>
</organism>
<sequence length="282" mass="31460">MEQSSPPVIEVLAADYAFQAPDTIQSGWTTLRLINERGMEIHELGLAKLPNGKHLNDYMNDIMPAWETILQQLQDGEIEASEIGSSAYELLPDWNSDIAYVKSRGMVSPGHTTENSMYLEPGTYMIECWVKDANGRIHISNGMIREITVLEEQNGSSAPTSDYSISLSEQGIQTTEEISDGKQLISVDFELNEEGQLYYDDVHLIRANNETDFASINEWMGWYQVGGLRAPAPAEFLGGADVYGSLPYGGEAYFTVDIEPGEYAWVVHSPAEEPVFERFTIE</sequence>
<accession>A0ABS9KH24</accession>
<name>A0ABS9KH24_9BACT</name>
<protein>
    <submittedName>
        <fullName evidence="1">Uncharacterized protein</fullName>
    </submittedName>
</protein>
<gene>
    <name evidence="1" type="ORF">L6773_16370</name>
</gene>
<keyword evidence="2" id="KW-1185">Reference proteome</keyword>
<comment type="caution">
    <text evidence="1">The sequence shown here is derived from an EMBL/GenBank/DDBJ whole genome shotgun (WGS) entry which is preliminary data.</text>
</comment>
<evidence type="ECO:0000313" key="2">
    <source>
        <dbReference type="Proteomes" id="UP001165366"/>
    </source>
</evidence>
<reference evidence="1" key="1">
    <citation type="submission" date="2022-01" db="EMBL/GenBank/DDBJ databases">
        <authorList>
            <person name="Wang Y."/>
        </authorList>
    </citation>
    <scope>NUCLEOTIDE SEQUENCE</scope>
    <source>
        <strain evidence="1">WB101</strain>
    </source>
</reference>
<evidence type="ECO:0000313" key="1">
    <source>
        <dbReference type="EMBL" id="MCG2590153.1"/>
    </source>
</evidence>
<dbReference type="Proteomes" id="UP001165366">
    <property type="component" value="Unassembled WGS sequence"/>
</dbReference>
<proteinExistence type="predicted"/>